<dbReference type="InterPro" id="IPR027417">
    <property type="entry name" value="P-loop_NTPase"/>
</dbReference>
<evidence type="ECO:0000256" key="1">
    <source>
        <dbReference type="ARBA" id="ARBA00009417"/>
    </source>
</evidence>
<dbReference type="PANTHER" id="PTHR48103:SF2">
    <property type="entry name" value="MIDASIN"/>
    <property type="match status" value="1"/>
</dbReference>
<gene>
    <name evidence="6" type="ORF">GFK26_17980</name>
</gene>
<dbReference type="Proteomes" id="UP000326780">
    <property type="component" value="Chromosome"/>
</dbReference>
<accession>A0A5Q0M4W3</accession>
<dbReference type="AlphaFoldDB" id="A0A5Q0M4W3"/>
<proteinExistence type="inferred from homology"/>
<evidence type="ECO:0000256" key="3">
    <source>
        <dbReference type="ARBA" id="ARBA00022840"/>
    </source>
</evidence>
<sequence length="392" mass="43499">MTTNAAAPADETIKCAICGAKIHAVHMHLKSDHPTVTAEEYQAQYPGQPMLSQKAIDAIKKREAEKAAQAGTIATVSKHTPSAAKKVVFHDLFGLGKNAATLSASGKEIMVTQCAPLPEHESMIPEIDPNYVFNLDVLKTMMMGLEMRIPTYLWGHAGTGKTTIFEQIAAYTRRPLFRVQHTANMEEEHIVGGWRLRDGKTHFELGPLGMAMKYGWLYMADEYDFGRPEVTSVYQAVLEGKPLVIKEADPENRVIKPHPDFRIVATGNTNGQGDETGLYTGTNLQNSANYERFGVVQRMDYMSKELEERLVSQQGRIPMADAKKLVDFAKRIREEFDGGRLGNPISPRSLIYAAKIGVGKRDFKAGLDLAFINRLSSTDREAARQVAQRVFA</sequence>
<dbReference type="RefSeq" id="WP_153283137.1">
    <property type="nucleotide sequence ID" value="NZ_CP045644.1"/>
</dbReference>
<comment type="similarity">
    <text evidence="1">Belongs to the CbbQ/NirQ/NorQ/GpvN family.</text>
</comment>
<dbReference type="Pfam" id="PF07728">
    <property type="entry name" value="AAA_5"/>
    <property type="match status" value="1"/>
</dbReference>
<feature type="domain" description="CbbQ/NirQ/NorQ C-terminal" evidence="5">
    <location>
        <begin position="307"/>
        <end position="382"/>
    </location>
</feature>
<dbReference type="GO" id="GO:0000027">
    <property type="term" value="P:ribosomal large subunit assembly"/>
    <property type="evidence" value="ECO:0007669"/>
    <property type="project" value="TreeGrafter"/>
</dbReference>
<name>A0A5Q0M4W3_VARPD</name>
<dbReference type="Gene3D" id="3.40.50.300">
    <property type="entry name" value="P-loop containing nucleotide triphosphate hydrolases"/>
    <property type="match status" value="1"/>
</dbReference>
<dbReference type="GO" id="GO:0005524">
    <property type="term" value="F:ATP binding"/>
    <property type="evidence" value="ECO:0007669"/>
    <property type="project" value="UniProtKB-KW"/>
</dbReference>
<keyword evidence="2" id="KW-0547">Nucleotide-binding</keyword>
<keyword evidence="3" id="KW-0067">ATP-binding</keyword>
<dbReference type="InterPro" id="IPR013615">
    <property type="entry name" value="CbbQ_C"/>
</dbReference>
<evidence type="ECO:0000256" key="2">
    <source>
        <dbReference type="ARBA" id="ARBA00022741"/>
    </source>
</evidence>
<dbReference type="GO" id="GO:0016887">
    <property type="term" value="F:ATP hydrolysis activity"/>
    <property type="evidence" value="ECO:0007669"/>
    <property type="project" value="InterPro"/>
</dbReference>
<evidence type="ECO:0000259" key="5">
    <source>
        <dbReference type="Pfam" id="PF08406"/>
    </source>
</evidence>
<dbReference type="Pfam" id="PF08406">
    <property type="entry name" value="CbbQ_C"/>
    <property type="match status" value="1"/>
</dbReference>
<dbReference type="GO" id="GO:0030687">
    <property type="term" value="C:preribosome, large subunit precursor"/>
    <property type="evidence" value="ECO:0007669"/>
    <property type="project" value="TreeGrafter"/>
</dbReference>
<organism evidence="6 7">
    <name type="scientific">Variovorax paradoxus</name>
    <dbReference type="NCBI Taxonomy" id="34073"/>
    <lineage>
        <taxon>Bacteria</taxon>
        <taxon>Pseudomonadati</taxon>
        <taxon>Pseudomonadota</taxon>
        <taxon>Betaproteobacteria</taxon>
        <taxon>Burkholderiales</taxon>
        <taxon>Comamonadaceae</taxon>
        <taxon>Variovorax</taxon>
    </lineage>
</organism>
<dbReference type="PANTHER" id="PTHR48103">
    <property type="entry name" value="MIDASIN-RELATED"/>
    <property type="match status" value="1"/>
</dbReference>
<protein>
    <submittedName>
        <fullName evidence="6">AAA domain-containing protein</fullName>
    </submittedName>
</protein>
<dbReference type="InterPro" id="IPR011704">
    <property type="entry name" value="ATPase_dyneun-rel_AAA"/>
</dbReference>
<dbReference type="EMBL" id="CP045644">
    <property type="protein sequence ID" value="QFZ84519.1"/>
    <property type="molecule type" value="Genomic_DNA"/>
</dbReference>
<evidence type="ECO:0000313" key="6">
    <source>
        <dbReference type="EMBL" id="QFZ84519.1"/>
    </source>
</evidence>
<evidence type="ECO:0000313" key="7">
    <source>
        <dbReference type="Proteomes" id="UP000326780"/>
    </source>
</evidence>
<reference evidence="6 7" key="1">
    <citation type="submission" date="2019-10" db="EMBL/GenBank/DDBJ databases">
        <title>Complete genome sequence of Variovorax paradoxus 5C-2.</title>
        <authorList>
            <person name="Gogoleva N.E."/>
            <person name="Balkin A.S."/>
        </authorList>
    </citation>
    <scope>NUCLEOTIDE SEQUENCE [LARGE SCALE GENOMIC DNA]</scope>
    <source>
        <strain evidence="6 7">5C-2</strain>
    </source>
</reference>
<dbReference type="SUPFAM" id="SSF52540">
    <property type="entry name" value="P-loop containing nucleoside triphosphate hydrolases"/>
    <property type="match status" value="1"/>
</dbReference>
<evidence type="ECO:0000259" key="4">
    <source>
        <dbReference type="Pfam" id="PF07728"/>
    </source>
</evidence>
<feature type="domain" description="ATPase dynein-related AAA" evidence="4">
    <location>
        <begin position="153"/>
        <end position="273"/>
    </location>
</feature>